<reference evidence="9 10" key="1">
    <citation type="submission" date="2020-08" db="EMBL/GenBank/DDBJ databases">
        <title>Functional genomics of gut bacteria from endangered species of beetles.</title>
        <authorList>
            <person name="Carlos-Shanley C."/>
        </authorList>
    </citation>
    <scope>NUCLEOTIDE SEQUENCE [LARGE SCALE GENOMIC DNA]</scope>
    <source>
        <strain evidence="9 10">S00123</strain>
    </source>
</reference>
<dbReference type="AlphaFoldDB" id="A0A7W7IQH1"/>
<dbReference type="InterPro" id="IPR006119">
    <property type="entry name" value="Resolv_N"/>
</dbReference>
<keyword evidence="2" id="KW-0229">DNA integration</keyword>
<keyword evidence="3" id="KW-0230">DNA invertase</keyword>
<proteinExistence type="inferred from homology"/>
<evidence type="ECO:0000256" key="2">
    <source>
        <dbReference type="ARBA" id="ARBA00022908"/>
    </source>
</evidence>
<dbReference type="PROSITE" id="PS00397">
    <property type="entry name" value="RECOMBINASES_1"/>
    <property type="match status" value="1"/>
</dbReference>
<comment type="caution">
    <text evidence="9">The sequence shown here is derived from an EMBL/GenBank/DDBJ whole genome shotgun (WGS) entry which is preliminary data.</text>
</comment>
<dbReference type="InterPro" id="IPR050639">
    <property type="entry name" value="SSR_resolvase"/>
</dbReference>
<dbReference type="Proteomes" id="UP000539957">
    <property type="component" value="Unassembled WGS sequence"/>
</dbReference>
<accession>A0A7W7IQH1</accession>
<dbReference type="InterPro" id="IPR036162">
    <property type="entry name" value="Resolvase-like_N_sf"/>
</dbReference>
<protein>
    <submittedName>
        <fullName evidence="9">DNA invertase Pin-like site-specific DNA recombinase</fullName>
    </submittedName>
</protein>
<dbReference type="PROSITE" id="PS51736">
    <property type="entry name" value="RECOMBINASES_3"/>
    <property type="match status" value="1"/>
</dbReference>
<evidence type="ECO:0000259" key="8">
    <source>
        <dbReference type="PROSITE" id="PS51736"/>
    </source>
</evidence>
<feature type="domain" description="Resolvase/invertase-type recombinase catalytic" evidence="8">
    <location>
        <begin position="2"/>
        <end position="137"/>
    </location>
</feature>
<dbReference type="GO" id="GO:0000150">
    <property type="term" value="F:DNA strand exchange activity"/>
    <property type="evidence" value="ECO:0007669"/>
    <property type="project" value="UniProtKB-KW"/>
</dbReference>
<organism evidence="9 10">
    <name type="scientific">Brevundimonas bullata</name>
    <dbReference type="NCBI Taxonomy" id="13160"/>
    <lineage>
        <taxon>Bacteria</taxon>
        <taxon>Pseudomonadati</taxon>
        <taxon>Pseudomonadota</taxon>
        <taxon>Alphaproteobacteria</taxon>
        <taxon>Caulobacterales</taxon>
        <taxon>Caulobacteraceae</taxon>
        <taxon>Brevundimonas</taxon>
    </lineage>
</organism>
<name>A0A7W7IQH1_9CAUL</name>
<dbReference type="PANTHER" id="PTHR30461:SF26">
    <property type="entry name" value="RESOLVASE HOMOLOG YNEB"/>
    <property type="match status" value="1"/>
</dbReference>
<keyword evidence="5" id="KW-0233">DNA recombination</keyword>
<dbReference type="Pfam" id="PF02796">
    <property type="entry name" value="HTH_7"/>
    <property type="match status" value="1"/>
</dbReference>
<dbReference type="SUPFAM" id="SSF53041">
    <property type="entry name" value="Resolvase-like"/>
    <property type="match status" value="1"/>
</dbReference>
<dbReference type="EMBL" id="JACHKY010000003">
    <property type="protein sequence ID" value="MBB4798611.1"/>
    <property type="molecule type" value="Genomic_DNA"/>
</dbReference>
<evidence type="ECO:0000313" key="9">
    <source>
        <dbReference type="EMBL" id="MBB4798611.1"/>
    </source>
</evidence>
<dbReference type="GO" id="GO:0015074">
    <property type="term" value="P:DNA integration"/>
    <property type="evidence" value="ECO:0007669"/>
    <property type="project" value="UniProtKB-KW"/>
</dbReference>
<gene>
    <name evidence="9" type="ORF">HNP32_002355</name>
</gene>
<keyword evidence="4" id="KW-0238">DNA-binding</keyword>
<dbReference type="PANTHER" id="PTHR30461">
    <property type="entry name" value="DNA-INVERTASE FROM LAMBDOID PROPHAGE"/>
    <property type="match status" value="1"/>
</dbReference>
<dbReference type="GO" id="GO:0003677">
    <property type="term" value="F:DNA binding"/>
    <property type="evidence" value="ECO:0007669"/>
    <property type="project" value="UniProtKB-KW"/>
</dbReference>
<dbReference type="InterPro" id="IPR006120">
    <property type="entry name" value="Resolvase_HTH_dom"/>
</dbReference>
<feature type="active site" description="O-(5'-phospho-DNA)-serine intermediate" evidence="6 7">
    <location>
        <position position="10"/>
    </location>
</feature>
<comment type="similarity">
    <text evidence="1">Belongs to the site-specific recombinase resolvase family.</text>
</comment>
<dbReference type="Gene3D" id="1.10.10.60">
    <property type="entry name" value="Homeodomain-like"/>
    <property type="match status" value="1"/>
</dbReference>
<dbReference type="InterPro" id="IPR009057">
    <property type="entry name" value="Homeodomain-like_sf"/>
</dbReference>
<evidence type="ECO:0000256" key="4">
    <source>
        <dbReference type="ARBA" id="ARBA00023125"/>
    </source>
</evidence>
<evidence type="ECO:0000256" key="3">
    <source>
        <dbReference type="ARBA" id="ARBA00023100"/>
    </source>
</evidence>
<dbReference type="CDD" id="cd03768">
    <property type="entry name" value="SR_ResInv"/>
    <property type="match status" value="1"/>
</dbReference>
<evidence type="ECO:0000313" key="10">
    <source>
        <dbReference type="Proteomes" id="UP000539957"/>
    </source>
</evidence>
<dbReference type="InterPro" id="IPR006118">
    <property type="entry name" value="Recombinase_CS"/>
</dbReference>
<dbReference type="RefSeq" id="WP_184270224.1">
    <property type="nucleotide sequence ID" value="NZ_JACHKY010000003.1"/>
</dbReference>
<evidence type="ECO:0000256" key="5">
    <source>
        <dbReference type="ARBA" id="ARBA00023172"/>
    </source>
</evidence>
<keyword evidence="10" id="KW-1185">Reference proteome</keyword>
<evidence type="ECO:0000256" key="7">
    <source>
        <dbReference type="PROSITE-ProRule" id="PRU10137"/>
    </source>
</evidence>
<evidence type="ECO:0000256" key="6">
    <source>
        <dbReference type="PIRSR" id="PIRSR606118-50"/>
    </source>
</evidence>
<dbReference type="PROSITE" id="PS00398">
    <property type="entry name" value="RECOMBINASES_2"/>
    <property type="match status" value="1"/>
</dbReference>
<dbReference type="FunFam" id="3.40.50.1390:FF:000001">
    <property type="entry name" value="DNA recombinase"/>
    <property type="match status" value="1"/>
</dbReference>
<dbReference type="SUPFAM" id="SSF46689">
    <property type="entry name" value="Homeodomain-like"/>
    <property type="match status" value="1"/>
</dbReference>
<evidence type="ECO:0000256" key="1">
    <source>
        <dbReference type="ARBA" id="ARBA00009913"/>
    </source>
</evidence>
<dbReference type="Gene3D" id="3.40.50.1390">
    <property type="entry name" value="Resolvase, N-terminal catalytic domain"/>
    <property type="match status" value="1"/>
</dbReference>
<sequence>MAVVGYARVSSMGQSLEVQEEALKAAGCEKVFAEKRTGTTQEGREELRRALEYVREGDTFVVSRIDRLARSVSDLGEIVAVLTAKGVSFRALQQGEFDTSAATGRFFLQLLGAFAEFETCLRRERQMEGIEKAKAEGRYKGRPKSVDTATIRRLHAEGEKPAHIAKRLGVARSTVYEALKA</sequence>
<dbReference type="SMART" id="SM00857">
    <property type="entry name" value="Resolvase"/>
    <property type="match status" value="1"/>
</dbReference>
<dbReference type="Pfam" id="PF00239">
    <property type="entry name" value="Resolvase"/>
    <property type="match status" value="1"/>
</dbReference>